<dbReference type="EMBL" id="CP039852">
    <property type="protein sequence ID" value="QCZ94378.1"/>
    <property type="molecule type" value="Genomic_DNA"/>
</dbReference>
<evidence type="ECO:0000313" key="1">
    <source>
        <dbReference type="EMBL" id="QCZ94378.1"/>
    </source>
</evidence>
<organism evidence="1 2">
    <name type="scientific">Salinimonas iocasae</name>
    <dbReference type="NCBI Taxonomy" id="2572577"/>
    <lineage>
        <taxon>Bacteria</taxon>
        <taxon>Pseudomonadati</taxon>
        <taxon>Pseudomonadota</taxon>
        <taxon>Gammaproteobacteria</taxon>
        <taxon>Alteromonadales</taxon>
        <taxon>Alteromonadaceae</taxon>
        <taxon>Alteromonas/Salinimonas group</taxon>
        <taxon>Salinimonas</taxon>
    </lineage>
</organism>
<dbReference type="RefSeq" id="WP_139757117.1">
    <property type="nucleotide sequence ID" value="NZ_CP039852.1"/>
</dbReference>
<protein>
    <submittedName>
        <fullName evidence="1">Uncharacterized protein</fullName>
    </submittedName>
</protein>
<reference evidence="1 2" key="1">
    <citation type="submission" date="2019-04" db="EMBL/GenBank/DDBJ databases">
        <title>Salinimonas iocasae sp. nov., a halophilic bacterium isolated from the outer tube casing of tubeworms in Okinawa Trough.</title>
        <authorList>
            <person name="Zhang H."/>
            <person name="Wang H."/>
            <person name="Li C."/>
        </authorList>
    </citation>
    <scope>NUCLEOTIDE SEQUENCE [LARGE SCALE GENOMIC DNA]</scope>
    <source>
        <strain evidence="1 2">KX18D6</strain>
    </source>
</reference>
<dbReference type="AlphaFoldDB" id="A0A5B7YFS9"/>
<name>A0A5B7YFS9_9ALTE</name>
<gene>
    <name evidence="1" type="ORF">FBQ74_13270</name>
</gene>
<evidence type="ECO:0000313" key="2">
    <source>
        <dbReference type="Proteomes" id="UP000304912"/>
    </source>
</evidence>
<accession>A0A5B7YFS9</accession>
<keyword evidence="2" id="KW-1185">Reference proteome</keyword>
<dbReference type="KEGG" id="salk:FBQ74_13270"/>
<proteinExistence type="predicted"/>
<dbReference type="Proteomes" id="UP000304912">
    <property type="component" value="Chromosome"/>
</dbReference>
<sequence length="70" mass="7526">MKNDNEQNLVSEICTPLMSDALAACVVTCDGKVAFGFGDSCEFSTDAADAALILELIGRLTELKNRRVDD</sequence>